<protein>
    <recommendedName>
        <fullName evidence="5">DUF4375 domain-containing protein</fullName>
    </recommendedName>
</protein>
<evidence type="ECO:0000313" key="2">
    <source>
        <dbReference type="EMBL" id="SHM44024.1"/>
    </source>
</evidence>
<evidence type="ECO:0000313" key="4">
    <source>
        <dbReference type="Proteomes" id="UP000198431"/>
    </source>
</evidence>
<organism evidence="1 4">
    <name type="scientific">Flavobacterium pectinovorum</name>
    <dbReference type="NCBI Taxonomy" id="29533"/>
    <lineage>
        <taxon>Bacteria</taxon>
        <taxon>Pseudomonadati</taxon>
        <taxon>Bacteroidota</taxon>
        <taxon>Flavobacteriia</taxon>
        <taxon>Flavobacteriales</taxon>
        <taxon>Flavobacteriaceae</taxon>
        <taxon>Flavobacterium</taxon>
    </lineage>
</organism>
<name>A0AB36NYS7_9FLAO</name>
<evidence type="ECO:0000313" key="1">
    <source>
        <dbReference type="EMBL" id="OXB03226.1"/>
    </source>
</evidence>
<dbReference type="Proteomes" id="UP000184216">
    <property type="component" value="Unassembled WGS sequence"/>
</dbReference>
<reference evidence="2 3" key="2">
    <citation type="submission" date="2016-11" db="EMBL/GenBank/DDBJ databases">
        <authorList>
            <person name="Varghese N."/>
            <person name="Submissions S."/>
        </authorList>
    </citation>
    <scope>NUCLEOTIDE SEQUENCE [LARGE SCALE GENOMIC DNA]</scope>
    <source>
        <strain evidence="2 3">DSM 6368</strain>
    </source>
</reference>
<dbReference type="EMBL" id="MUHB01000015">
    <property type="protein sequence ID" value="OXB03226.1"/>
    <property type="molecule type" value="Genomic_DNA"/>
</dbReference>
<dbReference type="Proteomes" id="UP000198431">
    <property type="component" value="Unassembled WGS sequence"/>
</dbReference>
<dbReference type="EMBL" id="FRBX01000003">
    <property type="protein sequence ID" value="SHM44024.1"/>
    <property type="molecule type" value="Genomic_DNA"/>
</dbReference>
<evidence type="ECO:0008006" key="5">
    <source>
        <dbReference type="Google" id="ProtNLM"/>
    </source>
</evidence>
<sequence>MSNSEFEIHPFDQAFYIESLLKKTHTILNDVKSLNNFWKKKNYDCKNDNMILDLFENIILNTGGISRFFWPSKNHGHYKIRAEKLREVYHINDANVLKNRDMRNHIEHFDEKLDDFLKEFSTWKVMRKYVGPITYVDDGRTFFRAYFYDKDIFKMFNVEYEMGPIIDEINRIHEILLLQQKNGGRFILE</sequence>
<keyword evidence="3" id="KW-1185">Reference proteome</keyword>
<dbReference type="AlphaFoldDB" id="A0AB36NYS7"/>
<dbReference type="RefSeq" id="WP_073395266.1">
    <property type="nucleotide sequence ID" value="NZ_FRBX01000003.1"/>
</dbReference>
<reference evidence="1 4" key="1">
    <citation type="submission" date="2016-11" db="EMBL/GenBank/DDBJ databases">
        <title>Whole genomes of Flavobacteriaceae.</title>
        <authorList>
            <person name="Stine C."/>
            <person name="Li C."/>
            <person name="Tadesse D."/>
        </authorList>
    </citation>
    <scope>NUCLEOTIDE SEQUENCE [LARGE SCALE GENOMIC DNA]</scope>
    <source>
        <strain evidence="1 4">ATCC 19366</strain>
    </source>
</reference>
<accession>A0AB36NYS7</accession>
<evidence type="ECO:0000313" key="3">
    <source>
        <dbReference type="Proteomes" id="UP000184216"/>
    </source>
</evidence>
<proteinExistence type="predicted"/>
<comment type="caution">
    <text evidence="1">The sequence shown here is derived from an EMBL/GenBank/DDBJ whole genome shotgun (WGS) entry which is preliminary data.</text>
</comment>
<gene>
    <name evidence="1" type="ORF">B0A72_15820</name>
    <name evidence="2" type="ORF">SAMN05444387_2497</name>
</gene>